<dbReference type="SUPFAM" id="SSF55154">
    <property type="entry name" value="CYTH-like phosphatases"/>
    <property type="match status" value="1"/>
</dbReference>
<dbReference type="Proteomes" id="UP000310636">
    <property type="component" value="Unassembled WGS sequence"/>
</dbReference>
<keyword evidence="4" id="KW-1185">Reference proteome</keyword>
<dbReference type="Pfam" id="PF01928">
    <property type="entry name" value="CYTH"/>
    <property type="match status" value="1"/>
</dbReference>
<dbReference type="PANTHER" id="PTHR40114:SF1">
    <property type="entry name" value="SLR0698 PROTEIN"/>
    <property type="match status" value="1"/>
</dbReference>
<dbReference type="OrthoDB" id="9805588at2"/>
<evidence type="ECO:0000313" key="3">
    <source>
        <dbReference type="EMBL" id="THF73721.1"/>
    </source>
</evidence>
<feature type="active site" description="Proton acceptor" evidence="1">
    <location>
        <position position="36"/>
    </location>
</feature>
<dbReference type="AlphaFoldDB" id="A0A4S4BIB6"/>
<protein>
    <submittedName>
        <fullName evidence="3">CYTH domain-containing protein</fullName>
    </submittedName>
</protein>
<sequence length="164" mass="19112">MALEIERKFLLNETPEQLIERGAIRKAKEQRIEQTYLAMDETQELRIRRITDLRSGQTEYTHTFKLGNGMTREEIEYSISGSIYEQVAGAFGAVPLTKNRITAEWQDKVLEIDVYDQLELTVVEVEFESEDEANSFAPPEWFGRDIGSEKQYSNKTVWKQLQNK</sequence>
<reference evidence="3 4" key="1">
    <citation type="submission" date="2019-04" db="EMBL/GenBank/DDBJ databases">
        <title>Cohnella sp. nov. isolated from preserved vegetables.</title>
        <authorList>
            <person name="Lin S.-Y."/>
            <person name="Hung M.-H."/>
            <person name="Young C.-C."/>
        </authorList>
    </citation>
    <scope>NUCLEOTIDE SEQUENCE [LARGE SCALE GENOMIC DNA]</scope>
    <source>
        <strain evidence="3 4">CC-MHH1044</strain>
    </source>
</reference>
<dbReference type="InterPro" id="IPR012042">
    <property type="entry name" value="NeuTTM/CthTTM-like"/>
</dbReference>
<dbReference type="SMART" id="SM01118">
    <property type="entry name" value="CYTH"/>
    <property type="match status" value="1"/>
</dbReference>
<dbReference type="PANTHER" id="PTHR40114">
    <property type="entry name" value="SLR0698 PROTEIN"/>
    <property type="match status" value="1"/>
</dbReference>
<evidence type="ECO:0000256" key="1">
    <source>
        <dbReference type="PIRSR" id="PIRSR016487-1"/>
    </source>
</evidence>
<dbReference type="PROSITE" id="PS51707">
    <property type="entry name" value="CYTH"/>
    <property type="match status" value="1"/>
</dbReference>
<dbReference type="Gene3D" id="2.40.320.10">
    <property type="entry name" value="Hypothetical Protein Pfu-838710-001"/>
    <property type="match status" value="1"/>
</dbReference>
<dbReference type="InterPro" id="IPR033469">
    <property type="entry name" value="CYTH-like_dom_sf"/>
</dbReference>
<dbReference type="PIRSF" id="PIRSF016487">
    <property type="entry name" value="CYTH_UCP016487"/>
    <property type="match status" value="1"/>
</dbReference>
<accession>A0A4S4BIB6</accession>
<dbReference type="EMBL" id="SSOB01000050">
    <property type="protein sequence ID" value="THF73721.1"/>
    <property type="molecule type" value="Genomic_DNA"/>
</dbReference>
<dbReference type="InterPro" id="IPR023577">
    <property type="entry name" value="CYTH_domain"/>
</dbReference>
<proteinExistence type="predicted"/>
<name>A0A4S4BIB6_9BACL</name>
<feature type="domain" description="CYTH" evidence="2">
    <location>
        <begin position="2"/>
        <end position="164"/>
    </location>
</feature>
<evidence type="ECO:0000259" key="2">
    <source>
        <dbReference type="PROSITE" id="PS51707"/>
    </source>
</evidence>
<organism evidence="3 4">
    <name type="scientific">Cohnella fermenti</name>
    <dbReference type="NCBI Taxonomy" id="2565925"/>
    <lineage>
        <taxon>Bacteria</taxon>
        <taxon>Bacillati</taxon>
        <taxon>Bacillota</taxon>
        <taxon>Bacilli</taxon>
        <taxon>Bacillales</taxon>
        <taxon>Paenibacillaceae</taxon>
        <taxon>Cohnella</taxon>
    </lineage>
</organism>
<dbReference type="RefSeq" id="WP_136373122.1">
    <property type="nucleotide sequence ID" value="NZ_SSOB01000050.1"/>
</dbReference>
<evidence type="ECO:0000313" key="4">
    <source>
        <dbReference type="Proteomes" id="UP000310636"/>
    </source>
</evidence>
<comment type="caution">
    <text evidence="3">The sequence shown here is derived from an EMBL/GenBank/DDBJ whole genome shotgun (WGS) entry which is preliminary data.</text>
</comment>
<gene>
    <name evidence="3" type="ORF">E6C55_27920</name>
</gene>